<name>A0A8S8ZGY6_SORMA</name>
<gene>
    <name evidence="2" type="ORF">SMACR_09681</name>
</gene>
<evidence type="ECO:0000256" key="1">
    <source>
        <dbReference type="SAM" id="MobiDB-lite"/>
    </source>
</evidence>
<dbReference type="AlphaFoldDB" id="A0A8S8ZGY6"/>
<sequence>MEDARRRSAIDALTNEDCSRIDAATHRYQFDKTDLGLATANQKLVMFFVGQQNIGHQQVNPQQHHSHQYIIPQPISHQQGNPQQGNPQQGNPQQGNPQQGNRQQTTGPEDCEKGSNE</sequence>
<evidence type="ECO:0000313" key="3">
    <source>
        <dbReference type="Proteomes" id="UP000433876"/>
    </source>
</evidence>
<protein>
    <submittedName>
        <fullName evidence="2">Uncharacterized protein</fullName>
    </submittedName>
</protein>
<dbReference type="EMBL" id="NMPR01000238">
    <property type="protein sequence ID" value="KAA8624292.1"/>
    <property type="molecule type" value="Genomic_DNA"/>
</dbReference>
<feature type="compositionally biased region" description="Low complexity" evidence="1">
    <location>
        <begin position="78"/>
        <end position="104"/>
    </location>
</feature>
<organism evidence="2 3">
    <name type="scientific">Sordaria macrospora</name>
    <dbReference type="NCBI Taxonomy" id="5147"/>
    <lineage>
        <taxon>Eukaryota</taxon>
        <taxon>Fungi</taxon>
        <taxon>Dikarya</taxon>
        <taxon>Ascomycota</taxon>
        <taxon>Pezizomycotina</taxon>
        <taxon>Sordariomycetes</taxon>
        <taxon>Sordariomycetidae</taxon>
        <taxon>Sordariales</taxon>
        <taxon>Sordariaceae</taxon>
        <taxon>Sordaria</taxon>
    </lineage>
</organism>
<comment type="caution">
    <text evidence="2">The sequence shown here is derived from an EMBL/GenBank/DDBJ whole genome shotgun (WGS) entry which is preliminary data.</text>
</comment>
<accession>A0A8S8ZGY6</accession>
<feature type="region of interest" description="Disordered" evidence="1">
    <location>
        <begin position="72"/>
        <end position="117"/>
    </location>
</feature>
<dbReference type="VEuPathDB" id="FungiDB:SMAC_09681"/>
<reference evidence="2 3" key="1">
    <citation type="submission" date="2017-07" db="EMBL/GenBank/DDBJ databases">
        <title>Genome sequence of the Sordaria macrospora wild type strain R19027.</title>
        <authorList>
            <person name="Nowrousian M."/>
            <person name="Teichert I."/>
            <person name="Kueck U."/>
        </authorList>
    </citation>
    <scope>NUCLEOTIDE SEQUENCE [LARGE SCALE GENOMIC DNA]</scope>
    <source>
        <strain evidence="2 3">R19027</strain>
        <tissue evidence="2">Mycelium</tissue>
    </source>
</reference>
<dbReference type="Proteomes" id="UP000433876">
    <property type="component" value="Unassembled WGS sequence"/>
</dbReference>
<proteinExistence type="predicted"/>
<evidence type="ECO:0000313" key="2">
    <source>
        <dbReference type="EMBL" id="KAA8624292.1"/>
    </source>
</evidence>